<evidence type="ECO:0000313" key="2">
    <source>
        <dbReference type="Proteomes" id="UP000193067"/>
    </source>
</evidence>
<protein>
    <submittedName>
        <fullName evidence="1">Uncharacterized protein</fullName>
    </submittedName>
</protein>
<dbReference type="Proteomes" id="UP000193067">
    <property type="component" value="Unassembled WGS sequence"/>
</dbReference>
<dbReference type="EMBL" id="KZ084155">
    <property type="protein sequence ID" value="OSC97237.1"/>
    <property type="molecule type" value="Genomic_DNA"/>
</dbReference>
<proteinExistence type="predicted"/>
<gene>
    <name evidence="1" type="ORF">PYCCODRAFT_1188894</name>
</gene>
<evidence type="ECO:0000313" key="1">
    <source>
        <dbReference type="EMBL" id="OSC97237.1"/>
    </source>
</evidence>
<organism evidence="1 2">
    <name type="scientific">Trametes coccinea (strain BRFM310)</name>
    <name type="common">Pycnoporus coccineus</name>
    <dbReference type="NCBI Taxonomy" id="1353009"/>
    <lineage>
        <taxon>Eukaryota</taxon>
        <taxon>Fungi</taxon>
        <taxon>Dikarya</taxon>
        <taxon>Basidiomycota</taxon>
        <taxon>Agaricomycotina</taxon>
        <taxon>Agaricomycetes</taxon>
        <taxon>Polyporales</taxon>
        <taxon>Polyporaceae</taxon>
        <taxon>Trametes</taxon>
    </lineage>
</organism>
<dbReference type="AlphaFoldDB" id="A0A1Y2I7V3"/>
<reference evidence="1 2" key="1">
    <citation type="journal article" date="2015" name="Biotechnol. Biofuels">
        <title>Enhanced degradation of softwood versus hardwood by the white-rot fungus Pycnoporus coccineus.</title>
        <authorList>
            <person name="Couturier M."/>
            <person name="Navarro D."/>
            <person name="Chevret D."/>
            <person name="Henrissat B."/>
            <person name="Piumi F."/>
            <person name="Ruiz-Duenas F.J."/>
            <person name="Martinez A.T."/>
            <person name="Grigoriev I.V."/>
            <person name="Riley R."/>
            <person name="Lipzen A."/>
            <person name="Berrin J.G."/>
            <person name="Master E.R."/>
            <person name="Rosso M.N."/>
        </authorList>
    </citation>
    <scope>NUCLEOTIDE SEQUENCE [LARGE SCALE GENOMIC DNA]</scope>
    <source>
        <strain evidence="1 2">BRFM310</strain>
    </source>
</reference>
<name>A0A1Y2I7V3_TRAC3</name>
<sequence length="179" mass="20625">MELTICFYAFRTSGYAPCRMLGCVKPAMNLLGRSCSSDKGTRSEQAAPPTAAGRPRLIYTTRFKPKDTCRRVVSAQRYARWCKEREVSGLERSSRPQRRSRCGSGFIQNHDIVDELRGRETPMGWRVSLTLLSHEHIDDCWVTYTAATRRSRRGGREKRDKRAREQRLEICRQGRNAIP</sequence>
<accession>A0A1Y2I7V3</accession>
<keyword evidence="2" id="KW-1185">Reference proteome</keyword>